<comment type="caution">
    <text evidence="7">The sequence shown here is derived from an EMBL/GenBank/DDBJ whole genome shotgun (WGS) entry which is preliminary data.</text>
</comment>
<dbReference type="InterPro" id="IPR036890">
    <property type="entry name" value="HATPase_C_sf"/>
</dbReference>
<dbReference type="Gene3D" id="3.30.565.10">
    <property type="entry name" value="Histidine kinase-like ATPase, C-terminal domain"/>
    <property type="match status" value="1"/>
</dbReference>
<dbReference type="PRINTS" id="PR00344">
    <property type="entry name" value="BCTRLSENSOR"/>
</dbReference>
<dbReference type="InterPro" id="IPR011006">
    <property type="entry name" value="CheY-like_superfamily"/>
</dbReference>
<dbReference type="SUPFAM" id="SSF52172">
    <property type="entry name" value="CheY-like"/>
    <property type="match status" value="1"/>
</dbReference>
<dbReference type="Gene3D" id="3.40.50.2300">
    <property type="match status" value="1"/>
</dbReference>
<keyword evidence="3 4" id="KW-0597">Phosphoprotein</keyword>
<dbReference type="PANTHER" id="PTHR43547">
    <property type="entry name" value="TWO-COMPONENT HISTIDINE KINASE"/>
    <property type="match status" value="1"/>
</dbReference>
<dbReference type="InterPro" id="IPR036097">
    <property type="entry name" value="HisK_dim/P_sf"/>
</dbReference>
<evidence type="ECO:0000256" key="3">
    <source>
        <dbReference type="ARBA" id="ARBA00022553"/>
    </source>
</evidence>
<dbReference type="EMBL" id="JAQQFR010000001">
    <property type="protein sequence ID" value="MFL9876964.1"/>
    <property type="molecule type" value="Genomic_DNA"/>
</dbReference>
<keyword evidence="8" id="KW-1185">Reference proteome</keyword>
<feature type="domain" description="Histidine kinase" evidence="5">
    <location>
        <begin position="160"/>
        <end position="372"/>
    </location>
</feature>
<reference evidence="7 8" key="1">
    <citation type="journal article" date="2024" name="Chem. Sci.">
        <title>Discovery of megapolipeptins by genome mining of a Burkholderiales bacteria collection.</title>
        <authorList>
            <person name="Paulo B.S."/>
            <person name="Recchia M.J.J."/>
            <person name="Lee S."/>
            <person name="Fergusson C.H."/>
            <person name="Romanowski S.B."/>
            <person name="Hernandez A."/>
            <person name="Krull N."/>
            <person name="Liu D.Y."/>
            <person name="Cavanagh H."/>
            <person name="Bos A."/>
            <person name="Gray C.A."/>
            <person name="Murphy B.T."/>
            <person name="Linington R.G."/>
            <person name="Eustaquio A.S."/>
        </authorList>
    </citation>
    <scope>NUCLEOTIDE SEQUENCE [LARGE SCALE GENOMIC DNA]</scope>
    <source>
        <strain evidence="7 8">RL21-008-BIB-B</strain>
    </source>
</reference>
<dbReference type="EC" id="2.7.13.3" evidence="2"/>
<dbReference type="InterPro" id="IPR004358">
    <property type="entry name" value="Sig_transdc_His_kin-like_C"/>
</dbReference>
<dbReference type="Proteomes" id="UP001629214">
    <property type="component" value="Unassembled WGS sequence"/>
</dbReference>
<organism evidence="7 8">
    <name type="scientific">Herbaspirillum rhizosphaerae</name>
    <dbReference type="NCBI Taxonomy" id="346179"/>
    <lineage>
        <taxon>Bacteria</taxon>
        <taxon>Pseudomonadati</taxon>
        <taxon>Pseudomonadota</taxon>
        <taxon>Betaproteobacteria</taxon>
        <taxon>Burkholderiales</taxon>
        <taxon>Oxalobacteraceae</taxon>
        <taxon>Herbaspirillum</taxon>
    </lineage>
</organism>
<dbReference type="Pfam" id="PF00072">
    <property type="entry name" value="Response_reg"/>
    <property type="match status" value="1"/>
</dbReference>
<dbReference type="InterPro" id="IPR003594">
    <property type="entry name" value="HATPase_dom"/>
</dbReference>
<dbReference type="InterPro" id="IPR003661">
    <property type="entry name" value="HisK_dim/P_dom"/>
</dbReference>
<feature type="domain" description="Response regulatory" evidence="6">
    <location>
        <begin position="14"/>
        <end position="131"/>
    </location>
</feature>
<evidence type="ECO:0000256" key="4">
    <source>
        <dbReference type="PROSITE-ProRule" id="PRU00169"/>
    </source>
</evidence>
<evidence type="ECO:0000256" key="1">
    <source>
        <dbReference type="ARBA" id="ARBA00000085"/>
    </source>
</evidence>
<keyword evidence="7" id="KW-0808">Transferase</keyword>
<evidence type="ECO:0000256" key="2">
    <source>
        <dbReference type="ARBA" id="ARBA00012438"/>
    </source>
</evidence>
<dbReference type="InterPro" id="IPR001789">
    <property type="entry name" value="Sig_transdc_resp-reg_receiver"/>
</dbReference>
<dbReference type="SUPFAM" id="SSF47384">
    <property type="entry name" value="Homodimeric domain of signal transducing histidine kinase"/>
    <property type="match status" value="1"/>
</dbReference>
<dbReference type="Gene3D" id="1.10.287.130">
    <property type="match status" value="1"/>
</dbReference>
<dbReference type="SMART" id="SM00448">
    <property type="entry name" value="REC"/>
    <property type="match status" value="1"/>
</dbReference>
<dbReference type="PANTHER" id="PTHR43547:SF2">
    <property type="entry name" value="HYBRID SIGNAL TRANSDUCTION HISTIDINE KINASE C"/>
    <property type="match status" value="1"/>
</dbReference>
<evidence type="ECO:0000259" key="6">
    <source>
        <dbReference type="PROSITE" id="PS50110"/>
    </source>
</evidence>
<comment type="catalytic activity">
    <reaction evidence="1">
        <text>ATP + protein L-histidine = ADP + protein N-phospho-L-histidine.</text>
        <dbReference type="EC" id="2.7.13.3"/>
    </reaction>
</comment>
<feature type="modified residue" description="4-aspartylphosphate" evidence="4">
    <location>
        <position position="63"/>
    </location>
</feature>
<dbReference type="SMART" id="SM00387">
    <property type="entry name" value="HATPase_c"/>
    <property type="match status" value="1"/>
</dbReference>
<dbReference type="CDD" id="cd00082">
    <property type="entry name" value="HisKA"/>
    <property type="match status" value="1"/>
</dbReference>
<name>A0ABW8Z1F2_9BURK</name>
<proteinExistence type="predicted"/>
<dbReference type="PROSITE" id="PS50110">
    <property type="entry name" value="RESPONSE_REGULATORY"/>
    <property type="match status" value="1"/>
</dbReference>
<evidence type="ECO:0000259" key="5">
    <source>
        <dbReference type="PROSITE" id="PS50109"/>
    </source>
</evidence>
<dbReference type="GO" id="GO:0016301">
    <property type="term" value="F:kinase activity"/>
    <property type="evidence" value="ECO:0007669"/>
    <property type="project" value="UniProtKB-KW"/>
</dbReference>
<dbReference type="SMART" id="SM00388">
    <property type="entry name" value="HisKA"/>
    <property type="match status" value="1"/>
</dbReference>
<dbReference type="Pfam" id="PF00512">
    <property type="entry name" value="HisKA"/>
    <property type="match status" value="1"/>
</dbReference>
<sequence>MHKENEKNMLPRVKFLLVDDLDENLLALSALLRRDDVELLQARSGFEALEYLLVHDVALAFIDVQMPDMDGFELAELIRGSERTRHVPLIFVTAGVRDERRLFKGYESGAVDFLYKPIEPHILRNKAEVFFQLYRQKQQLALELHERTETLRLNEMFVAILGHDLRNPLGAILTAATLLQRSLKEEVNQKATTQIVKSGKRMGRLIDDMLDLARARLAGGIALVRNATRFDEVVQRVVQEYQAGSPHCRIDVHAEGDAAGEWDADRLAQVIANLIGNAARHGDAIEPVRVRIDGTQADVVVFTVGNAGAIPAEILPDIFNPFRGGRRREGHGEGLGLGLYIVEQIVTAHRGGITVQSADTHTLFTVTLPRTVSEGGNAAYGNWSETGGQVHNSGWQSLN</sequence>
<dbReference type="Pfam" id="PF02518">
    <property type="entry name" value="HATPase_c"/>
    <property type="match status" value="1"/>
</dbReference>
<evidence type="ECO:0000313" key="8">
    <source>
        <dbReference type="Proteomes" id="UP001629214"/>
    </source>
</evidence>
<dbReference type="PROSITE" id="PS50109">
    <property type="entry name" value="HIS_KIN"/>
    <property type="match status" value="1"/>
</dbReference>
<accession>A0ABW8Z1F2</accession>
<dbReference type="InterPro" id="IPR005467">
    <property type="entry name" value="His_kinase_dom"/>
</dbReference>
<keyword evidence="7" id="KW-0418">Kinase</keyword>
<dbReference type="SUPFAM" id="SSF55874">
    <property type="entry name" value="ATPase domain of HSP90 chaperone/DNA topoisomerase II/histidine kinase"/>
    <property type="match status" value="1"/>
</dbReference>
<evidence type="ECO:0000313" key="7">
    <source>
        <dbReference type="EMBL" id="MFL9876964.1"/>
    </source>
</evidence>
<dbReference type="RefSeq" id="WP_408164885.1">
    <property type="nucleotide sequence ID" value="NZ_JAQQFR010000001.1"/>
</dbReference>
<protein>
    <recommendedName>
        <fullName evidence="2">histidine kinase</fullName>
        <ecNumber evidence="2">2.7.13.3</ecNumber>
    </recommendedName>
</protein>
<gene>
    <name evidence="7" type="ORF">PQR63_01115</name>
</gene>